<keyword evidence="7 9" id="KW-1133">Transmembrane helix</keyword>
<comment type="similarity">
    <text evidence="2 9">Belongs to the membrane fusion protein (MFP) (TC 8.A.1) family.</text>
</comment>
<sequence>MGRELDDLTRELRGRMPVRASLLLLAIFSFFVLAVLWAANAELDDVTRAEGRVVPSGDLQVIQATEQGVLRALYVGEGEIVESGDILMELDGELLTGQLDQELQRAHGLRARIQRLRAEIDGSNLTFSTELAALAPDVVSAEAALYSARRTELQGQIDILERRREQRIQENTEAEVDLATAQDMASIATEERALLEPLVQRGLEPETSILALRRTEAEVSGTVTRAGASLARFQSALAEIDDQIAAERNRYRAEAMSDLALATNELAALNAVLPSLETRAGRAVMRAPVRGVVNLIHRTTIGAAVQRGEELIEIVPLEGGLSIEAYVRPSDIAFLRPDQPVKINLTAYDFSRYGALDGVITRIGADAVTRSERDEQAVFVISIRTEDTLTDVDGADVTIIPGMIAEVDILAGRKTVLDYLIRPVIRVKDRAFLE</sequence>
<evidence type="ECO:0000256" key="6">
    <source>
        <dbReference type="ARBA" id="ARBA00022692"/>
    </source>
</evidence>
<comment type="subcellular location">
    <subcellularLocation>
        <location evidence="1 9">Cell inner membrane</location>
        <topology evidence="1 9">Single-pass membrane protein</topology>
    </subcellularLocation>
</comment>
<keyword evidence="4 9" id="KW-1003">Cell membrane</keyword>
<dbReference type="Pfam" id="PF25994">
    <property type="entry name" value="HH_AprE"/>
    <property type="match status" value="1"/>
</dbReference>
<organism evidence="13 14">
    <name type="scientific">Octadecabacter dasysiphoniae</name>
    <dbReference type="NCBI Taxonomy" id="2909341"/>
    <lineage>
        <taxon>Bacteria</taxon>
        <taxon>Pseudomonadati</taxon>
        <taxon>Pseudomonadota</taxon>
        <taxon>Alphaproteobacteria</taxon>
        <taxon>Rhodobacterales</taxon>
        <taxon>Roseobacteraceae</taxon>
        <taxon>Octadecabacter</taxon>
    </lineage>
</organism>
<keyword evidence="3 9" id="KW-0813">Transport</keyword>
<accession>A0ABS9CYS3</accession>
<feature type="transmembrane region" description="Helical" evidence="9">
    <location>
        <begin position="20"/>
        <end position="39"/>
    </location>
</feature>
<evidence type="ECO:0000256" key="5">
    <source>
        <dbReference type="ARBA" id="ARBA00022519"/>
    </source>
</evidence>
<dbReference type="InterPro" id="IPR058982">
    <property type="entry name" value="Beta-barrel_AprE"/>
</dbReference>
<keyword evidence="14" id="KW-1185">Reference proteome</keyword>
<dbReference type="EMBL" id="JAKGAQ010000004">
    <property type="protein sequence ID" value="MCF2872308.1"/>
    <property type="molecule type" value="Genomic_DNA"/>
</dbReference>
<dbReference type="InterPro" id="IPR010129">
    <property type="entry name" value="T1SS_HlyD"/>
</dbReference>
<evidence type="ECO:0000256" key="2">
    <source>
        <dbReference type="ARBA" id="ARBA00009477"/>
    </source>
</evidence>
<feature type="domain" description="AprE-like long alpha-helical hairpin" evidence="11">
    <location>
        <begin position="98"/>
        <end position="273"/>
    </location>
</feature>
<comment type="caution">
    <text evidence="13">The sequence shown here is derived from an EMBL/GenBank/DDBJ whole genome shotgun (WGS) entry which is preliminary data.</text>
</comment>
<evidence type="ECO:0000256" key="10">
    <source>
        <dbReference type="SAM" id="Coils"/>
    </source>
</evidence>
<dbReference type="PRINTS" id="PR01490">
    <property type="entry name" value="RTXTOXIND"/>
</dbReference>
<dbReference type="Pfam" id="PF26002">
    <property type="entry name" value="Beta-barrel_AprE"/>
    <property type="match status" value="1"/>
</dbReference>
<name>A0ABS9CYS3_9RHOB</name>
<evidence type="ECO:0000256" key="8">
    <source>
        <dbReference type="ARBA" id="ARBA00023136"/>
    </source>
</evidence>
<feature type="coiled-coil region" evidence="10">
    <location>
        <begin position="143"/>
        <end position="177"/>
    </location>
</feature>
<evidence type="ECO:0000256" key="1">
    <source>
        <dbReference type="ARBA" id="ARBA00004377"/>
    </source>
</evidence>
<dbReference type="PANTHER" id="PTHR30386">
    <property type="entry name" value="MEMBRANE FUSION SUBUNIT OF EMRAB-TOLC MULTIDRUG EFFLUX PUMP"/>
    <property type="match status" value="1"/>
</dbReference>
<keyword evidence="8 9" id="KW-0472">Membrane</keyword>
<evidence type="ECO:0000256" key="4">
    <source>
        <dbReference type="ARBA" id="ARBA00022475"/>
    </source>
</evidence>
<gene>
    <name evidence="13" type="ORF">L0664_14630</name>
</gene>
<protein>
    <recommendedName>
        <fullName evidence="9">Membrane fusion protein (MFP) family protein</fullName>
    </recommendedName>
</protein>
<dbReference type="InterPro" id="IPR058781">
    <property type="entry name" value="HH_AprE-like"/>
</dbReference>
<evidence type="ECO:0000313" key="14">
    <source>
        <dbReference type="Proteomes" id="UP001200557"/>
    </source>
</evidence>
<dbReference type="Proteomes" id="UP001200557">
    <property type="component" value="Unassembled WGS sequence"/>
</dbReference>
<proteinExistence type="inferred from homology"/>
<evidence type="ECO:0000256" key="9">
    <source>
        <dbReference type="RuleBase" id="RU365093"/>
    </source>
</evidence>
<keyword evidence="10" id="KW-0175">Coiled coil</keyword>
<evidence type="ECO:0000256" key="7">
    <source>
        <dbReference type="ARBA" id="ARBA00022989"/>
    </source>
</evidence>
<keyword evidence="5 9" id="KW-0997">Cell inner membrane</keyword>
<keyword evidence="6 9" id="KW-0812">Transmembrane</keyword>
<dbReference type="PANTHER" id="PTHR30386:SF26">
    <property type="entry name" value="TRANSPORT PROTEIN COMB"/>
    <property type="match status" value="1"/>
</dbReference>
<evidence type="ECO:0000259" key="12">
    <source>
        <dbReference type="Pfam" id="PF26002"/>
    </source>
</evidence>
<feature type="domain" description="AprE-like beta-barrel" evidence="12">
    <location>
        <begin position="321"/>
        <end position="410"/>
    </location>
</feature>
<dbReference type="InterPro" id="IPR050739">
    <property type="entry name" value="MFP"/>
</dbReference>
<dbReference type="NCBIfam" id="TIGR01843">
    <property type="entry name" value="type_I_hlyD"/>
    <property type="match status" value="1"/>
</dbReference>
<evidence type="ECO:0000313" key="13">
    <source>
        <dbReference type="EMBL" id="MCF2872308.1"/>
    </source>
</evidence>
<evidence type="ECO:0000259" key="11">
    <source>
        <dbReference type="Pfam" id="PF25994"/>
    </source>
</evidence>
<reference evidence="13 14" key="1">
    <citation type="submission" date="2022-01" db="EMBL/GenBank/DDBJ databases">
        <title>Octadecabacter sp. nov., isolated from a marine alga.</title>
        <authorList>
            <person name="Jin M.S."/>
            <person name="Kim H.M."/>
            <person name="Han D.M."/>
            <person name="Jung J.J."/>
            <person name="Jeon C.O."/>
        </authorList>
    </citation>
    <scope>NUCLEOTIDE SEQUENCE [LARGE SCALE GENOMIC DNA]</scope>
    <source>
        <strain evidence="13 14">G9-8</strain>
    </source>
</reference>
<evidence type="ECO:0000256" key="3">
    <source>
        <dbReference type="ARBA" id="ARBA00022448"/>
    </source>
</evidence>
<dbReference type="Gene3D" id="2.40.30.170">
    <property type="match status" value="1"/>
</dbReference>
<dbReference type="RefSeq" id="WP_235226641.1">
    <property type="nucleotide sequence ID" value="NZ_JAKGAQ010000004.1"/>
</dbReference>